<keyword evidence="5 9" id="KW-0378">Hydrolase</keyword>
<dbReference type="Pfam" id="PF00481">
    <property type="entry name" value="PP2C"/>
    <property type="match status" value="1"/>
</dbReference>
<evidence type="ECO:0000256" key="8">
    <source>
        <dbReference type="ARBA" id="ARBA00023211"/>
    </source>
</evidence>
<comment type="cofactor">
    <cofactor evidence="1">
        <name>Mn(2+)</name>
        <dbReference type="ChEBI" id="CHEBI:29035"/>
    </cofactor>
</comment>
<comment type="similarity">
    <text evidence="9">Belongs to the PP2C family.</text>
</comment>
<evidence type="ECO:0000256" key="2">
    <source>
        <dbReference type="ARBA" id="ARBA00001946"/>
    </source>
</evidence>
<organism evidence="12">
    <name type="scientific">Prasinoderma singulare</name>
    <dbReference type="NCBI Taxonomy" id="676789"/>
    <lineage>
        <taxon>Eukaryota</taxon>
        <taxon>Viridiplantae</taxon>
        <taxon>Prasinodermophyta</taxon>
        <taxon>Prasinodermophyceae</taxon>
        <taxon>Prasinodermales</taxon>
        <taxon>Prasinodermaceae</taxon>
        <taxon>Prasinoderma</taxon>
    </lineage>
</organism>
<dbReference type="InterPro" id="IPR015655">
    <property type="entry name" value="PP2C"/>
</dbReference>
<dbReference type="PANTHER" id="PTHR47992">
    <property type="entry name" value="PROTEIN PHOSPHATASE"/>
    <property type="match status" value="1"/>
</dbReference>
<dbReference type="FunFam" id="3.60.40.10:FF:000291">
    <property type="entry name" value="Protein phosphatase 2C 50"/>
    <property type="match status" value="1"/>
</dbReference>
<dbReference type="GO" id="GO:0046872">
    <property type="term" value="F:metal ion binding"/>
    <property type="evidence" value="ECO:0007669"/>
    <property type="project" value="UniProtKB-KW"/>
</dbReference>
<evidence type="ECO:0000256" key="9">
    <source>
        <dbReference type="RuleBase" id="RU003465"/>
    </source>
</evidence>
<dbReference type="GO" id="GO:0004722">
    <property type="term" value="F:protein serine/threonine phosphatase activity"/>
    <property type="evidence" value="ECO:0007669"/>
    <property type="project" value="UniProtKB-EC"/>
</dbReference>
<keyword evidence="7 9" id="KW-0904">Protein phosphatase</keyword>
<evidence type="ECO:0000256" key="10">
    <source>
        <dbReference type="SAM" id="MobiDB-lite"/>
    </source>
</evidence>
<dbReference type="PROSITE" id="PS01032">
    <property type="entry name" value="PPM_1"/>
    <property type="match status" value="1"/>
</dbReference>
<dbReference type="InterPro" id="IPR000222">
    <property type="entry name" value="PP2C_BS"/>
</dbReference>
<proteinExistence type="inferred from homology"/>
<dbReference type="SMART" id="SM00331">
    <property type="entry name" value="PP2C_SIG"/>
    <property type="match status" value="1"/>
</dbReference>
<feature type="domain" description="PPM-type phosphatase" evidence="11">
    <location>
        <begin position="68"/>
        <end position="400"/>
    </location>
</feature>
<evidence type="ECO:0000256" key="5">
    <source>
        <dbReference type="ARBA" id="ARBA00022801"/>
    </source>
</evidence>
<name>A0A7S3FBR1_9VIRI</name>
<evidence type="ECO:0000256" key="1">
    <source>
        <dbReference type="ARBA" id="ARBA00001936"/>
    </source>
</evidence>
<protein>
    <recommendedName>
        <fullName evidence="3">protein-serine/threonine phosphatase</fullName>
        <ecNumber evidence="3">3.1.3.16</ecNumber>
    </recommendedName>
</protein>
<feature type="compositionally biased region" description="Basic and acidic residues" evidence="10">
    <location>
        <begin position="39"/>
        <end position="49"/>
    </location>
</feature>
<evidence type="ECO:0000256" key="7">
    <source>
        <dbReference type="ARBA" id="ARBA00022912"/>
    </source>
</evidence>
<gene>
    <name evidence="12" type="ORF">PSIN1315_LOCUS5116</name>
</gene>
<dbReference type="InterPro" id="IPR036457">
    <property type="entry name" value="PPM-type-like_dom_sf"/>
</dbReference>
<evidence type="ECO:0000256" key="3">
    <source>
        <dbReference type="ARBA" id="ARBA00013081"/>
    </source>
</evidence>
<dbReference type="InterPro" id="IPR001932">
    <property type="entry name" value="PPM-type_phosphatase-like_dom"/>
</dbReference>
<keyword evidence="8" id="KW-0464">Manganese</keyword>
<dbReference type="EC" id="3.1.3.16" evidence="3"/>
<dbReference type="AlphaFoldDB" id="A0A7S3FBR1"/>
<dbReference type="PROSITE" id="PS51746">
    <property type="entry name" value="PPM_2"/>
    <property type="match status" value="1"/>
</dbReference>
<accession>A0A7S3FBR1</accession>
<reference evidence="12" key="1">
    <citation type="submission" date="2021-01" db="EMBL/GenBank/DDBJ databases">
        <authorList>
            <person name="Corre E."/>
            <person name="Pelletier E."/>
            <person name="Niang G."/>
            <person name="Scheremetjew M."/>
            <person name="Finn R."/>
            <person name="Kale V."/>
            <person name="Holt S."/>
            <person name="Cochrane G."/>
            <person name="Meng A."/>
            <person name="Brown T."/>
            <person name="Cohen L."/>
        </authorList>
    </citation>
    <scope>NUCLEOTIDE SEQUENCE</scope>
    <source>
        <strain evidence="12">RCC927</strain>
    </source>
</reference>
<dbReference type="CDD" id="cd00143">
    <property type="entry name" value="PP2Cc"/>
    <property type="match status" value="1"/>
</dbReference>
<keyword evidence="4" id="KW-0479">Metal-binding</keyword>
<keyword evidence="6" id="KW-0460">Magnesium</keyword>
<dbReference type="Gene3D" id="3.60.40.10">
    <property type="entry name" value="PPM-type phosphatase domain"/>
    <property type="match status" value="1"/>
</dbReference>
<evidence type="ECO:0000256" key="4">
    <source>
        <dbReference type="ARBA" id="ARBA00022723"/>
    </source>
</evidence>
<feature type="region of interest" description="Disordered" evidence="10">
    <location>
        <begin position="39"/>
        <end position="71"/>
    </location>
</feature>
<dbReference type="SMART" id="SM00332">
    <property type="entry name" value="PP2Cc"/>
    <property type="match status" value="1"/>
</dbReference>
<sequence length="427" mass="44101">MDFLTEQQTVGLAAGRQGSGLCASAARAAGLVRQTHRVGDVADEQRDGGEYLASRRRKSAPPALFPPRAGASCEQGRRAANEDAVALFPSLFSVVSAPVGNTQTTQCGTPPAFLRGGGHPDDALALAGGIGGGDGDSLGGSSGMFCCEEESYHMYAVFDGHGGESIARHCSETMHKAVAEEARKLPAVGSGASMSDWARDVFTGAFHSVDSTAHAAQAQGAGSTAVVALVGGGYVAVGNCGDSRAVLCRGGRALPLSADHKPERPDEMRRVEELGGQVVFWNGYRVMGVLAMSRAIGDHCLRPFVVPDPEVRVEALADEDDFLILASDGLWDALSNDDACNAAARALARWRQEGERASSPARTAKCGGRKTGEQLAADVLVRLAIARGSADNVSAVVVDLKAHRPSKRAAAECAAGGAASAVDMACD</sequence>
<dbReference type="SUPFAM" id="SSF81606">
    <property type="entry name" value="PP2C-like"/>
    <property type="match status" value="1"/>
</dbReference>
<dbReference type="EMBL" id="HBHY01007923">
    <property type="protein sequence ID" value="CAE0134761.1"/>
    <property type="molecule type" value="Transcribed_RNA"/>
</dbReference>
<evidence type="ECO:0000313" key="12">
    <source>
        <dbReference type="EMBL" id="CAE0134761.1"/>
    </source>
</evidence>
<evidence type="ECO:0000256" key="6">
    <source>
        <dbReference type="ARBA" id="ARBA00022842"/>
    </source>
</evidence>
<comment type="cofactor">
    <cofactor evidence="2">
        <name>Mg(2+)</name>
        <dbReference type="ChEBI" id="CHEBI:18420"/>
    </cofactor>
</comment>
<evidence type="ECO:0000259" key="11">
    <source>
        <dbReference type="PROSITE" id="PS51746"/>
    </source>
</evidence>